<protein>
    <submittedName>
        <fullName evidence="6">Putative secretion protein</fullName>
    </submittedName>
</protein>
<organism evidence="6 7">
    <name type="scientific">Sphingobium indicum (strain DSM 16413 / CCM 7287 / MTCC 6362 / UT26 / NBRC 101211 / UT26S)</name>
    <name type="common">Sphingobium japonicum</name>
    <dbReference type="NCBI Taxonomy" id="452662"/>
    <lineage>
        <taxon>Bacteria</taxon>
        <taxon>Pseudomonadati</taxon>
        <taxon>Pseudomonadota</taxon>
        <taxon>Alphaproteobacteria</taxon>
        <taxon>Sphingomonadales</taxon>
        <taxon>Sphingomonadaceae</taxon>
        <taxon>Sphingobium</taxon>
    </lineage>
</organism>
<gene>
    <name evidence="6" type="ordered locus">SJA_C1-21190</name>
</gene>
<evidence type="ECO:0000313" key="7">
    <source>
        <dbReference type="Proteomes" id="UP000007753"/>
    </source>
</evidence>
<comment type="subcellular location">
    <subcellularLocation>
        <location evidence="1">Membrane</location>
        <topology evidence="1">Single-pass membrane protein</topology>
    </subcellularLocation>
</comment>
<evidence type="ECO:0000313" key="6">
    <source>
        <dbReference type="EMBL" id="BAI96953.1"/>
    </source>
</evidence>
<dbReference type="KEGG" id="sjp:SJA_C1-21190"/>
<feature type="domain" description="AprE-like beta-barrel" evidence="5">
    <location>
        <begin position="10"/>
        <end position="102"/>
    </location>
</feature>
<keyword evidence="4" id="KW-0472">Membrane</keyword>
<evidence type="ECO:0000259" key="5">
    <source>
        <dbReference type="Pfam" id="PF26002"/>
    </source>
</evidence>
<dbReference type="EMBL" id="AP010803">
    <property type="protein sequence ID" value="BAI96953.1"/>
    <property type="molecule type" value="Genomic_DNA"/>
</dbReference>
<evidence type="ECO:0000256" key="4">
    <source>
        <dbReference type="ARBA" id="ARBA00023136"/>
    </source>
</evidence>
<keyword evidence="7" id="KW-1185">Reference proteome</keyword>
<dbReference type="Proteomes" id="UP000007753">
    <property type="component" value="Chromosome 1"/>
</dbReference>
<dbReference type="InterPro" id="IPR050739">
    <property type="entry name" value="MFP"/>
</dbReference>
<dbReference type="PANTHER" id="PTHR30386">
    <property type="entry name" value="MEMBRANE FUSION SUBUNIT OF EMRAB-TOLC MULTIDRUG EFFLUX PUMP"/>
    <property type="match status" value="1"/>
</dbReference>
<evidence type="ECO:0000256" key="2">
    <source>
        <dbReference type="ARBA" id="ARBA00022692"/>
    </source>
</evidence>
<dbReference type="PRINTS" id="PR01490">
    <property type="entry name" value="RTXTOXIND"/>
</dbReference>
<keyword evidence="2" id="KW-0812">Transmembrane</keyword>
<sequence length="123" mass="13957">MEIVPLEDKLLIEARISRRDIAFIRPGLPATVKITAYDPSIYGTLDGTVDRISPDTLQDEVNRDQVFYRVYVRTRHSSPRTRDGRDHTIMPGMVATVEIRTGCPFPPSAVRHQTEILLSSYCL</sequence>
<dbReference type="HOGENOM" id="CLU_023976_5_2_5"/>
<accession>D4Z2X1</accession>
<proteinExistence type="predicted"/>
<evidence type="ECO:0000256" key="1">
    <source>
        <dbReference type="ARBA" id="ARBA00004167"/>
    </source>
</evidence>
<dbReference type="Pfam" id="PF26002">
    <property type="entry name" value="Beta-barrel_AprE"/>
    <property type="match status" value="1"/>
</dbReference>
<dbReference type="PANTHER" id="PTHR30386:SF26">
    <property type="entry name" value="TRANSPORT PROTEIN COMB"/>
    <property type="match status" value="1"/>
</dbReference>
<dbReference type="GO" id="GO:0016020">
    <property type="term" value="C:membrane"/>
    <property type="evidence" value="ECO:0007669"/>
    <property type="project" value="UniProtKB-SubCell"/>
</dbReference>
<name>D4Z2X1_SPHIU</name>
<dbReference type="AlphaFoldDB" id="D4Z2X1"/>
<dbReference type="InterPro" id="IPR058982">
    <property type="entry name" value="Beta-barrel_AprE"/>
</dbReference>
<dbReference type="STRING" id="452662.SJA_C1-21190"/>
<dbReference type="eggNOG" id="COG0845">
    <property type="taxonomic scope" value="Bacteria"/>
</dbReference>
<dbReference type="Gene3D" id="2.40.30.170">
    <property type="match status" value="1"/>
</dbReference>
<keyword evidence="3" id="KW-1133">Transmembrane helix</keyword>
<evidence type="ECO:0000256" key="3">
    <source>
        <dbReference type="ARBA" id="ARBA00022989"/>
    </source>
</evidence>
<reference evidence="6 7" key="1">
    <citation type="journal article" date="2010" name="J. Bacteriol.">
        <title>Complete genome sequence of the representative gamma-hexachlorocyclohexane-degrading bacterium Sphingobium japonicum UT26.</title>
        <authorList>
            <person name="Nagata Y."/>
            <person name="Ohtsubo Y."/>
            <person name="Endo R."/>
            <person name="Ichikawa N."/>
            <person name="Ankai A."/>
            <person name="Oguchi A."/>
            <person name="Fukui S."/>
            <person name="Fujita N."/>
            <person name="Tsuda M."/>
        </authorList>
    </citation>
    <scope>NUCLEOTIDE SEQUENCE [LARGE SCALE GENOMIC DNA]</scope>
    <source>
        <strain evidence="7">DSM 16413 / CCM 7287 / MTCC 6362 / UT26 / NBRC 101211 / UT26S</strain>
    </source>
</reference>